<dbReference type="PANTHER" id="PTHR42776:SF27">
    <property type="entry name" value="DIPEPTIDYL PEPTIDASE FAMILY MEMBER 6"/>
    <property type="match status" value="1"/>
</dbReference>
<keyword evidence="3" id="KW-0007">Acetylation</keyword>
<dbReference type="RefSeq" id="WP_149683016.1">
    <property type="nucleotide sequence ID" value="NZ_FNBI01000007.1"/>
</dbReference>
<keyword evidence="1" id="KW-0378">Hydrolase</keyword>
<evidence type="ECO:0000256" key="3">
    <source>
        <dbReference type="ARBA" id="ARBA00022990"/>
    </source>
</evidence>
<dbReference type="GO" id="GO:0004252">
    <property type="term" value="F:serine-type endopeptidase activity"/>
    <property type="evidence" value="ECO:0007669"/>
    <property type="project" value="InterPro"/>
</dbReference>
<dbReference type="InterPro" id="IPR002471">
    <property type="entry name" value="Pept_S9_AS"/>
</dbReference>
<dbReference type="PRINTS" id="PR00862">
    <property type="entry name" value="PROLIGOPTASE"/>
</dbReference>
<dbReference type="SUPFAM" id="SSF53474">
    <property type="entry name" value="alpha/beta-Hydrolases"/>
    <property type="match status" value="1"/>
</dbReference>
<dbReference type="Pfam" id="PF07676">
    <property type="entry name" value="PD40"/>
    <property type="match status" value="1"/>
</dbReference>
<sequence length="667" mass="72012">MNRLATSRAVLMMGVCALAAPTFAQTDRLNPDRPGTAVLTGTPARTLTDPRSLTSPAKADARPVPVADLFFTRSSYFASWLPDGQVLMAPDITGRINLWRVPKGGGFPLQLQQSEDKSFFPIATPDGKTIVYASDKGGAEIYDIFAIPANGGEAVNLTSTAEVTESGPFAVSMDSRLLAFNTREKTSATSNLAVIDLRTRKVRVLTDDKEAVYWLPKGFSPDGRYVYANRMPNSLANSSVWRVEVSTGKAKQIAGGAQAPFEALTAVSPDGKLLSLTSENAAGLRQAVVLDLASGQRAAVNPGPWPQVAGVFSPDGRSVVASANVNGRDEVYVFDVAAKRARRLALPDGRVSDPFGLLPAFSPDGHQLLFPHSSGSAPFDYWTHDLTTGQTTRLTRLSLASIDPDALPRTSVVNYKSADGTVVSAILWMPWNLKRDGSAPVVVMPHGGPTYQTTDEFDRLATALSSRGYIVIAPNPRGSTGYGRAFEIANRKDLGGRDLEDEAAAAKLLIASGYADPKKIGITGGSYGGFMTAMAIGRMPDFWAAAVAQYGIVDWKTMRERASPALREYVTALLGDPAIDPEVYKRTSPMTYLRDAKAPLLVLQGTNDIRVPAFEAEQMVKVLKDNGRIVDAKFYPEEGHGFVKRENQIDAAVRTVAWFDKYLKKER</sequence>
<dbReference type="Proteomes" id="UP000436801">
    <property type="component" value="Unassembled WGS sequence"/>
</dbReference>
<evidence type="ECO:0000256" key="8">
    <source>
        <dbReference type="SAM" id="SignalP"/>
    </source>
</evidence>
<dbReference type="Gene3D" id="2.120.10.30">
    <property type="entry name" value="TolB, C-terminal domain"/>
    <property type="match status" value="1"/>
</dbReference>
<gene>
    <name evidence="10" type="ORF">GQR91_18960</name>
    <name evidence="11" type="ORF">SAMN05216557_1075</name>
</gene>
<dbReference type="SUPFAM" id="SSF82171">
    <property type="entry name" value="DPP6 N-terminal domain-like"/>
    <property type="match status" value="1"/>
</dbReference>
<keyword evidence="12" id="KW-1185">Reference proteome</keyword>
<dbReference type="PANTHER" id="PTHR42776">
    <property type="entry name" value="SERINE PEPTIDASE S9 FAMILY MEMBER"/>
    <property type="match status" value="1"/>
</dbReference>
<dbReference type="PROSITE" id="PS00708">
    <property type="entry name" value="PRO_ENDOPEP_SER"/>
    <property type="match status" value="1"/>
</dbReference>
<feature type="domain" description="Peptidase S9 prolyl oligopeptidase catalytic" evidence="9">
    <location>
        <begin position="458"/>
        <end position="665"/>
    </location>
</feature>
<evidence type="ECO:0000256" key="6">
    <source>
        <dbReference type="ARBA" id="ARBA00045885"/>
    </source>
</evidence>
<feature type="region of interest" description="Disordered" evidence="7">
    <location>
        <begin position="29"/>
        <end position="58"/>
    </location>
</feature>
<dbReference type="EMBL" id="WSUT01000007">
    <property type="protein sequence ID" value="MWC45700.1"/>
    <property type="molecule type" value="Genomic_DNA"/>
</dbReference>
<dbReference type="OrthoDB" id="1094230at2"/>
<evidence type="ECO:0000313" key="10">
    <source>
        <dbReference type="EMBL" id="MWC45700.1"/>
    </source>
</evidence>
<evidence type="ECO:0000313" key="13">
    <source>
        <dbReference type="Proteomes" id="UP000436801"/>
    </source>
</evidence>
<evidence type="ECO:0000256" key="1">
    <source>
        <dbReference type="ARBA" id="ARBA00022801"/>
    </source>
</evidence>
<dbReference type="GO" id="GO:0006508">
    <property type="term" value="P:proteolysis"/>
    <property type="evidence" value="ECO:0007669"/>
    <property type="project" value="InterPro"/>
</dbReference>
<dbReference type="InterPro" id="IPR011042">
    <property type="entry name" value="6-blade_b-propeller_TolB-like"/>
</dbReference>
<evidence type="ECO:0000256" key="4">
    <source>
        <dbReference type="ARBA" id="ARBA00032284"/>
    </source>
</evidence>
<organism evidence="11 12">
    <name type="scientific">Sphingomonas carotinifaciens</name>
    <dbReference type="NCBI Taxonomy" id="1166323"/>
    <lineage>
        <taxon>Bacteria</taxon>
        <taxon>Pseudomonadati</taxon>
        <taxon>Pseudomonadota</taxon>
        <taxon>Alphaproteobacteria</taxon>
        <taxon>Sphingomonadales</taxon>
        <taxon>Sphingomonadaceae</taxon>
        <taxon>Sphingomonas</taxon>
    </lineage>
</organism>
<proteinExistence type="predicted"/>
<evidence type="ECO:0000313" key="11">
    <source>
        <dbReference type="EMBL" id="SDF87669.1"/>
    </source>
</evidence>
<feature type="chain" id="PRO_5033740987" description="Acyl-peptide hydrolase" evidence="8">
    <location>
        <begin position="25"/>
        <end position="667"/>
    </location>
</feature>
<keyword evidence="2" id="KW-0720">Serine protease</keyword>
<evidence type="ECO:0000259" key="9">
    <source>
        <dbReference type="Pfam" id="PF00326"/>
    </source>
</evidence>
<dbReference type="InterPro" id="IPR011659">
    <property type="entry name" value="WD40"/>
</dbReference>
<dbReference type="Gene3D" id="3.40.50.1820">
    <property type="entry name" value="alpha/beta hydrolase"/>
    <property type="match status" value="1"/>
</dbReference>
<dbReference type="InterPro" id="IPR029058">
    <property type="entry name" value="AB_hydrolase_fold"/>
</dbReference>
<accession>A0A1G7PPZ0</accession>
<dbReference type="AlphaFoldDB" id="A0A1G7PPZ0"/>
<reference evidence="11 12" key="1">
    <citation type="submission" date="2016-10" db="EMBL/GenBank/DDBJ databases">
        <authorList>
            <person name="Varghese N."/>
            <person name="Submissions S."/>
        </authorList>
    </citation>
    <scope>NUCLEOTIDE SEQUENCE [LARGE SCALE GENOMIC DNA]</scope>
    <source>
        <strain evidence="11 12">S7-754</strain>
    </source>
</reference>
<keyword evidence="11" id="KW-0645">Protease</keyword>
<evidence type="ECO:0000313" key="12">
    <source>
        <dbReference type="Proteomes" id="UP000323502"/>
    </source>
</evidence>
<protein>
    <recommendedName>
        <fullName evidence="5">Acyl-peptide hydrolase</fullName>
    </recommendedName>
    <alternativeName>
        <fullName evidence="4">Acylaminoacyl-peptidase</fullName>
    </alternativeName>
</protein>
<dbReference type="GO" id="GO:0004177">
    <property type="term" value="F:aminopeptidase activity"/>
    <property type="evidence" value="ECO:0007669"/>
    <property type="project" value="UniProtKB-KW"/>
</dbReference>
<dbReference type="InterPro" id="IPR002470">
    <property type="entry name" value="Peptidase_S9A"/>
</dbReference>
<comment type="function">
    <text evidence="6">This enzyme catalyzes the hydrolysis of the N-terminal peptide bond of an N-acetylated peptide to generate an N-acetylated amino acid and a peptide with a free N-terminus. It preferentially cleaves off Ac-Ala, Ac-Met and Ac-Ser. Also, involved in the degradation of oxidized and glycated proteins.</text>
</comment>
<keyword evidence="11" id="KW-0031">Aminopeptidase</keyword>
<dbReference type="InterPro" id="IPR015943">
    <property type="entry name" value="WD40/YVTN_repeat-like_dom_sf"/>
</dbReference>
<evidence type="ECO:0000256" key="7">
    <source>
        <dbReference type="SAM" id="MobiDB-lite"/>
    </source>
</evidence>
<keyword evidence="8" id="KW-0732">Signal</keyword>
<dbReference type="InterPro" id="IPR001375">
    <property type="entry name" value="Peptidase_S9_cat"/>
</dbReference>
<dbReference type="Pfam" id="PF00326">
    <property type="entry name" value="Peptidase_S9"/>
    <property type="match status" value="1"/>
</dbReference>
<feature type="compositionally biased region" description="Polar residues" evidence="7">
    <location>
        <begin position="43"/>
        <end position="55"/>
    </location>
</feature>
<dbReference type="Proteomes" id="UP000323502">
    <property type="component" value="Unassembled WGS sequence"/>
</dbReference>
<evidence type="ECO:0000256" key="2">
    <source>
        <dbReference type="ARBA" id="ARBA00022825"/>
    </source>
</evidence>
<reference evidence="10 13" key="2">
    <citation type="submission" date="2019-12" db="EMBL/GenBank/DDBJ databases">
        <authorList>
            <person name="Zheng J."/>
        </authorList>
    </citation>
    <scope>NUCLEOTIDE SEQUENCE [LARGE SCALE GENOMIC DNA]</scope>
    <source>
        <strain evidence="10 13">DSM 27347</strain>
    </source>
</reference>
<dbReference type="Gene3D" id="2.130.10.10">
    <property type="entry name" value="YVTN repeat-like/Quinoprotein amine dehydrogenase"/>
    <property type="match status" value="1"/>
</dbReference>
<name>A0A1G7PPZ0_9SPHN</name>
<feature type="signal peptide" evidence="8">
    <location>
        <begin position="1"/>
        <end position="24"/>
    </location>
</feature>
<evidence type="ECO:0000256" key="5">
    <source>
        <dbReference type="ARBA" id="ARBA00032596"/>
    </source>
</evidence>
<dbReference type="EMBL" id="FNBI01000007">
    <property type="protein sequence ID" value="SDF87669.1"/>
    <property type="molecule type" value="Genomic_DNA"/>
</dbReference>